<feature type="region of interest" description="Disordered" evidence="2">
    <location>
        <begin position="385"/>
        <end position="413"/>
    </location>
</feature>
<sequence length="757" mass="82599">MTAVAPTSPPVSPGFPRSPSLTSHEDNQAPLNTQTYTGPARRDSLGSIRRKSVPNTHERNQSASGLNDIDEMSQNDQYPTTEQDQQTTRHYQQQLPHFSGQFSSRVTSLQSNDSVELQSTILQSSTTDQILSPERFREPDFDPPLKSPSFKPQHITQDMALPQPQTAVISSGESNRSSKSSSLFHAEGATESPASLASSGEIQPPKPAKLYPQLHYRHNAALDSPSSSSQSLGEPNPPYSRNSSSPASNSPGGHRRIASNGANHLAPAAAYRKSPRPTSTYSLDNRNRSPNASSPNLRAVSGQSYDSRRSSYMDLTQPAHIESTYNRPVSDNLDNSYLQAQVGAYASLLPKGQTLEKYREAAKKTNDPGLQYDFAVFLVGVAQKLPTESPPPSPKRRGSAPASSDPYTPVGSSRKELLREAKAILERTAGKLPQAQYYLADAFSSGLFNNGIQEPEKAFPLFISASKRGHSEAAYRAALCYEFGWGCRRDVNKAVQFYRASASKGHPGAMGRMGKACLSGDLGLTDSYREGVKWLKRATELADAQYPSAPYELGLLHEHGFGEQVLEDKEYTAQLFTKAAELGWAEAGYRMGEAYELGLLGCPRDPALSVHFYHTAAQKGHPTAMMALCAWYLCGAEGVMERNEEEAAWWAVRAAEFGLPKAEYAAGYFTEQGIGCRRDPLQANVWYVKAAEHGDERAIARLKVIREAEAGHLKVEQTTKKLVKKAVEKEGDKKDARTASPTGSAGEQKGKGDCCIM</sequence>
<reference evidence="3 4" key="1">
    <citation type="journal article" date="2013" name="PLoS Genet.">
        <title>The genome and development-dependent transcriptomes of Pyronema confluens: a window into fungal evolution.</title>
        <authorList>
            <person name="Traeger S."/>
            <person name="Altegoer F."/>
            <person name="Freitag M."/>
            <person name="Gabaldon T."/>
            <person name="Kempken F."/>
            <person name="Kumar A."/>
            <person name="Marcet-Houben M."/>
            <person name="Poggeler S."/>
            <person name="Stajich J.E."/>
            <person name="Nowrousian M."/>
        </authorList>
    </citation>
    <scope>NUCLEOTIDE SEQUENCE [LARGE SCALE GENOMIC DNA]</scope>
    <source>
        <strain evidence="4">CBS 100304</strain>
        <tissue evidence="3">Vegetative mycelium</tissue>
    </source>
</reference>
<evidence type="ECO:0000313" key="4">
    <source>
        <dbReference type="Proteomes" id="UP000018144"/>
    </source>
</evidence>
<feature type="compositionally biased region" description="Low complexity" evidence="2">
    <location>
        <begin position="170"/>
        <end position="182"/>
    </location>
</feature>
<keyword evidence="4" id="KW-1185">Reference proteome</keyword>
<organism evidence="3 4">
    <name type="scientific">Pyronema omphalodes (strain CBS 100304)</name>
    <name type="common">Pyronema confluens</name>
    <dbReference type="NCBI Taxonomy" id="1076935"/>
    <lineage>
        <taxon>Eukaryota</taxon>
        <taxon>Fungi</taxon>
        <taxon>Dikarya</taxon>
        <taxon>Ascomycota</taxon>
        <taxon>Pezizomycotina</taxon>
        <taxon>Pezizomycetes</taxon>
        <taxon>Pezizales</taxon>
        <taxon>Pyronemataceae</taxon>
        <taxon>Pyronema</taxon>
    </lineage>
</organism>
<feature type="region of interest" description="Disordered" evidence="2">
    <location>
        <begin position="726"/>
        <end position="757"/>
    </location>
</feature>
<gene>
    <name evidence="3" type="ORF">PCON_08578</name>
</gene>
<evidence type="ECO:0000256" key="1">
    <source>
        <dbReference type="ARBA" id="ARBA00022737"/>
    </source>
</evidence>
<accession>U4LSS5</accession>
<dbReference type="eggNOG" id="KOG1550">
    <property type="taxonomic scope" value="Eukaryota"/>
</dbReference>
<dbReference type="AlphaFoldDB" id="U4LSS5"/>
<feature type="compositionally biased region" description="Polar residues" evidence="2">
    <location>
        <begin position="192"/>
        <end position="201"/>
    </location>
</feature>
<dbReference type="OrthoDB" id="272077at2759"/>
<feature type="compositionally biased region" description="Basic and acidic residues" evidence="2">
    <location>
        <begin position="748"/>
        <end position="757"/>
    </location>
</feature>
<keyword evidence="1" id="KW-0677">Repeat</keyword>
<dbReference type="InterPro" id="IPR006597">
    <property type="entry name" value="Sel1-like"/>
</dbReference>
<dbReference type="PANTHER" id="PTHR46430:SF1">
    <property type="entry name" value="CHITIN SYNTHASE REGULATOR SKT5-RELATED"/>
    <property type="match status" value="1"/>
</dbReference>
<feature type="compositionally biased region" description="Low complexity" evidence="2">
    <location>
        <begin position="83"/>
        <end position="94"/>
    </location>
</feature>
<dbReference type="Gene3D" id="1.25.40.10">
    <property type="entry name" value="Tetratricopeptide repeat domain"/>
    <property type="match status" value="1"/>
</dbReference>
<dbReference type="PANTHER" id="PTHR46430">
    <property type="entry name" value="PROTEIN SKT5-RELATED"/>
    <property type="match status" value="1"/>
</dbReference>
<feature type="region of interest" description="Disordered" evidence="2">
    <location>
        <begin position="1"/>
        <end position="311"/>
    </location>
</feature>
<dbReference type="InterPro" id="IPR011990">
    <property type="entry name" value="TPR-like_helical_dom_sf"/>
</dbReference>
<evidence type="ECO:0000256" key="2">
    <source>
        <dbReference type="SAM" id="MobiDB-lite"/>
    </source>
</evidence>
<dbReference type="SUPFAM" id="SSF81901">
    <property type="entry name" value="HCP-like"/>
    <property type="match status" value="1"/>
</dbReference>
<dbReference type="Proteomes" id="UP000018144">
    <property type="component" value="Unassembled WGS sequence"/>
</dbReference>
<proteinExistence type="predicted"/>
<feature type="compositionally biased region" description="Polar residues" evidence="2">
    <location>
        <begin position="100"/>
        <end position="130"/>
    </location>
</feature>
<protein>
    <submittedName>
        <fullName evidence="3">Similar to Protein SKT5 acc. no. P34226</fullName>
    </submittedName>
</protein>
<dbReference type="SMART" id="SM00671">
    <property type="entry name" value="SEL1"/>
    <property type="match status" value="7"/>
</dbReference>
<name>U4LSS5_PYROM</name>
<evidence type="ECO:0000313" key="3">
    <source>
        <dbReference type="EMBL" id="CCX30381.1"/>
    </source>
</evidence>
<dbReference type="STRING" id="1076935.U4LSS5"/>
<dbReference type="EMBL" id="HF935439">
    <property type="protein sequence ID" value="CCX30381.1"/>
    <property type="molecule type" value="Genomic_DNA"/>
</dbReference>
<feature type="compositionally biased region" description="Basic and acidic residues" evidence="2">
    <location>
        <begin position="726"/>
        <end position="737"/>
    </location>
</feature>
<dbReference type="OMA" id="PNTHERN"/>
<dbReference type="InterPro" id="IPR051726">
    <property type="entry name" value="Chitin_Synth_Reg"/>
</dbReference>
<feature type="compositionally biased region" description="Low complexity" evidence="2">
    <location>
        <begin position="239"/>
        <end position="251"/>
    </location>
</feature>
<dbReference type="Pfam" id="PF08238">
    <property type="entry name" value="Sel1"/>
    <property type="match status" value="7"/>
</dbReference>